<dbReference type="AlphaFoldDB" id="Q3AT41"/>
<dbReference type="KEGG" id="cch:Cag_0561"/>
<reference evidence="2" key="1">
    <citation type="submission" date="2005-08" db="EMBL/GenBank/DDBJ databases">
        <title>Complete sequence of Chlorobium chlorochromatii CaD3.</title>
        <authorList>
            <person name="Copeland A."/>
            <person name="Lucas S."/>
            <person name="Lapidus A."/>
            <person name="Barry K."/>
            <person name="Detter J.C."/>
            <person name="Glavina T."/>
            <person name="Hammon N."/>
            <person name="Israni S."/>
            <person name="Pitluck S."/>
            <person name="Bryant D."/>
            <person name="Schmutz J."/>
            <person name="Larimer F."/>
            <person name="Land M."/>
            <person name="Kyrpides N."/>
            <person name="Ivanova N."/>
            <person name="Richardson P."/>
        </authorList>
    </citation>
    <scope>NUCLEOTIDE SEQUENCE [LARGE SCALE GENOMIC DNA]</scope>
    <source>
        <strain evidence="2">CaD3</strain>
    </source>
</reference>
<gene>
    <name evidence="2" type="ordered locus">Cag_0561</name>
</gene>
<dbReference type="HOGENOM" id="CLU_2536472_0_0_10"/>
<sequence length="83" mass="9557">MPQNDAKRFVEKLRADDGYRGRIAEIMRYEGYSGTADDLKKLTNEEGDDKRYPNKSYCSSLSWHQGDKKQQDGASQGYHHWAG</sequence>
<proteinExistence type="predicted"/>
<dbReference type="EMBL" id="CP000108">
    <property type="protein sequence ID" value="ABB27834.1"/>
    <property type="molecule type" value="Genomic_DNA"/>
</dbReference>
<evidence type="ECO:0000256" key="1">
    <source>
        <dbReference type="SAM" id="MobiDB-lite"/>
    </source>
</evidence>
<feature type="region of interest" description="Disordered" evidence="1">
    <location>
        <begin position="44"/>
        <end position="83"/>
    </location>
</feature>
<accession>Q3AT41</accession>
<organism evidence="2">
    <name type="scientific">Chlorobium chlorochromatii (strain CaD3)</name>
    <dbReference type="NCBI Taxonomy" id="340177"/>
    <lineage>
        <taxon>Bacteria</taxon>
        <taxon>Pseudomonadati</taxon>
        <taxon>Chlorobiota</taxon>
        <taxon>Chlorobiia</taxon>
        <taxon>Chlorobiales</taxon>
        <taxon>Chlorobiaceae</taxon>
        <taxon>Chlorobium/Pelodictyon group</taxon>
        <taxon>Chlorobium</taxon>
    </lineage>
</organism>
<evidence type="ECO:0008006" key="3">
    <source>
        <dbReference type="Google" id="ProtNLM"/>
    </source>
</evidence>
<evidence type="ECO:0000313" key="2">
    <source>
        <dbReference type="EMBL" id="ABB27834.1"/>
    </source>
</evidence>
<name>Q3AT41_CHLCH</name>
<protein>
    <recommendedName>
        <fullName evidence="3">Nif11 domain-containing protein</fullName>
    </recommendedName>
</protein>